<dbReference type="GeneID" id="24131405"/>
<protein>
    <submittedName>
        <fullName evidence="2">Uncharacterized protein</fullName>
    </submittedName>
</protein>
<gene>
    <name evidence="2" type="ORF">SPRG_09220</name>
</gene>
<dbReference type="Proteomes" id="UP000030745">
    <property type="component" value="Unassembled WGS sequence"/>
</dbReference>
<evidence type="ECO:0000313" key="2">
    <source>
        <dbReference type="EMBL" id="KDO25080.1"/>
    </source>
</evidence>
<feature type="region of interest" description="Disordered" evidence="1">
    <location>
        <begin position="416"/>
        <end position="479"/>
    </location>
</feature>
<dbReference type="KEGG" id="spar:SPRG_09220"/>
<keyword evidence="3" id="KW-1185">Reference proteome</keyword>
<feature type="compositionally biased region" description="Acidic residues" evidence="1">
    <location>
        <begin position="466"/>
        <end position="479"/>
    </location>
</feature>
<evidence type="ECO:0000256" key="1">
    <source>
        <dbReference type="SAM" id="MobiDB-lite"/>
    </source>
</evidence>
<name>A0A067C7D6_SAPPC</name>
<dbReference type="VEuPathDB" id="FungiDB:SPRG_09220"/>
<evidence type="ECO:0000313" key="3">
    <source>
        <dbReference type="Proteomes" id="UP000030745"/>
    </source>
</evidence>
<feature type="compositionally biased region" description="Polar residues" evidence="1">
    <location>
        <begin position="280"/>
        <end position="295"/>
    </location>
</feature>
<organism evidence="2 3">
    <name type="scientific">Saprolegnia parasitica (strain CBS 223.65)</name>
    <dbReference type="NCBI Taxonomy" id="695850"/>
    <lineage>
        <taxon>Eukaryota</taxon>
        <taxon>Sar</taxon>
        <taxon>Stramenopiles</taxon>
        <taxon>Oomycota</taxon>
        <taxon>Saprolegniomycetes</taxon>
        <taxon>Saprolegniales</taxon>
        <taxon>Saprolegniaceae</taxon>
        <taxon>Saprolegnia</taxon>
    </lineage>
</organism>
<dbReference type="RefSeq" id="XP_012204154.1">
    <property type="nucleotide sequence ID" value="XM_012348764.1"/>
</dbReference>
<dbReference type="EMBL" id="KK583235">
    <property type="protein sequence ID" value="KDO25080.1"/>
    <property type="molecule type" value="Genomic_DNA"/>
</dbReference>
<feature type="region of interest" description="Disordered" evidence="1">
    <location>
        <begin position="332"/>
        <end position="353"/>
    </location>
</feature>
<sequence length="479" mass="51993">MVLAGLVGVKTVKGRDLAQLSMAALGRVVGINFENRNSETIGLLLFLALHNDEVLDEALVTYAASTNATAALLATQAAWRVIHDTVSFPVHLERHGDYLVMVSEDRKVRVGVAIPAAAAFRVVWVSFASPVSFETSIIVSTHTVVITEGQVCKDREVLCGGEFWQVIFDALASWPNGVEHLHRLLTRAIATYGSLRYDVVRPPVDFAALASPAMECVDDTTLRVMLDAALQDNMAILSRVQDVEARAFELARERDWLRERVASLEAAAPAPSAAFAPSHRINSQRRTSLPSSLQSPAAIMQPQRRVSLPSSLPPTPVRPGYRPRAALLGAVRPLPARRTPPPAPGPDVEQHASSASLTPGAFMVTQFNSMSPDARLALERRFASPLLMRSYPSPAHSSPFVLESPPFDLSTPPYPPYVSPSSPSSFASTRLVFDAMTPPQTERRPSPPPTEDDDALADRALNMSVDEIDDDENETMANA</sequence>
<proteinExistence type="predicted"/>
<feature type="region of interest" description="Disordered" evidence="1">
    <location>
        <begin position="273"/>
        <end position="320"/>
    </location>
</feature>
<accession>A0A067C7D6</accession>
<dbReference type="AlphaFoldDB" id="A0A067C7D6"/>
<reference evidence="2 3" key="1">
    <citation type="journal article" date="2013" name="PLoS Genet.">
        <title>Distinctive expansion of potential virulence genes in the genome of the oomycete fish pathogen Saprolegnia parasitica.</title>
        <authorList>
            <person name="Jiang R.H."/>
            <person name="de Bruijn I."/>
            <person name="Haas B.J."/>
            <person name="Belmonte R."/>
            <person name="Lobach L."/>
            <person name="Christie J."/>
            <person name="van den Ackerveken G."/>
            <person name="Bottin A."/>
            <person name="Bulone V."/>
            <person name="Diaz-Moreno S.M."/>
            <person name="Dumas B."/>
            <person name="Fan L."/>
            <person name="Gaulin E."/>
            <person name="Govers F."/>
            <person name="Grenville-Briggs L.J."/>
            <person name="Horner N.R."/>
            <person name="Levin J.Z."/>
            <person name="Mammella M."/>
            <person name="Meijer H.J."/>
            <person name="Morris P."/>
            <person name="Nusbaum C."/>
            <person name="Oome S."/>
            <person name="Phillips A.J."/>
            <person name="van Rooyen D."/>
            <person name="Rzeszutek E."/>
            <person name="Saraiva M."/>
            <person name="Secombes C.J."/>
            <person name="Seidl M.F."/>
            <person name="Snel B."/>
            <person name="Stassen J.H."/>
            <person name="Sykes S."/>
            <person name="Tripathy S."/>
            <person name="van den Berg H."/>
            <person name="Vega-Arreguin J.C."/>
            <person name="Wawra S."/>
            <person name="Young S.K."/>
            <person name="Zeng Q."/>
            <person name="Dieguez-Uribeondo J."/>
            <person name="Russ C."/>
            <person name="Tyler B.M."/>
            <person name="van West P."/>
        </authorList>
    </citation>
    <scope>NUCLEOTIDE SEQUENCE [LARGE SCALE GENOMIC DNA]</scope>
    <source>
        <strain evidence="2 3">CBS 223.65</strain>
    </source>
</reference>